<reference evidence="1 2" key="1">
    <citation type="submission" date="2017-10" db="EMBL/GenBank/DDBJ databases">
        <title>The draft genome sequence of Williamsia sp. BULT 1.1 isolated from the semi-arid grassland soils from South Africa.</title>
        <authorList>
            <person name="Kabwe M.H."/>
            <person name="Govender N."/>
            <person name="Mutseka Lunga P."/>
            <person name="Vikram S."/>
            <person name="Makhalanyane T.P."/>
        </authorList>
    </citation>
    <scope>NUCLEOTIDE SEQUENCE [LARGE SCALE GENOMIC DNA]</scope>
    <source>
        <strain evidence="1 2">BULT 1.1</strain>
    </source>
</reference>
<proteinExistence type="predicted"/>
<dbReference type="AlphaFoldDB" id="A0A2G3PMX7"/>
<evidence type="ECO:0008006" key="3">
    <source>
        <dbReference type="Google" id="ProtNLM"/>
    </source>
</evidence>
<dbReference type="EMBL" id="PEBD01000008">
    <property type="protein sequence ID" value="PHV67131.1"/>
    <property type="molecule type" value="Genomic_DNA"/>
</dbReference>
<organism evidence="1 2">
    <name type="scientific">Williamsia marianensis</name>
    <dbReference type="NCBI Taxonomy" id="85044"/>
    <lineage>
        <taxon>Bacteria</taxon>
        <taxon>Bacillati</taxon>
        <taxon>Actinomycetota</taxon>
        <taxon>Actinomycetes</taxon>
        <taxon>Mycobacteriales</taxon>
        <taxon>Nocardiaceae</taxon>
        <taxon>Williamsia</taxon>
    </lineage>
</organism>
<evidence type="ECO:0000313" key="2">
    <source>
        <dbReference type="Proteomes" id="UP000225108"/>
    </source>
</evidence>
<evidence type="ECO:0000313" key="1">
    <source>
        <dbReference type="EMBL" id="PHV67131.1"/>
    </source>
</evidence>
<accession>A0A2G3PMX7</accession>
<gene>
    <name evidence="1" type="ORF">CSW57_13090</name>
</gene>
<protein>
    <recommendedName>
        <fullName evidence="3">DUF3263 domain-containing protein</fullName>
    </recommendedName>
</protein>
<comment type="caution">
    <text evidence="1">The sequence shown here is derived from an EMBL/GenBank/DDBJ whole genome shotgun (WGS) entry which is preliminary data.</text>
</comment>
<dbReference type="Proteomes" id="UP000225108">
    <property type="component" value="Unassembled WGS sequence"/>
</dbReference>
<sequence length="81" mass="9127">MSRLSVDQLRIVDFAVRWHRYGGGGAEDIFVDFGLSESDYFIRLETLLSARSLATGLDSKTIADMRDVCRQRIDAADTSIR</sequence>
<name>A0A2G3PMX7_WILMA</name>